<proteinExistence type="predicted"/>
<name>A0A3M7TTD8_9BACI</name>
<evidence type="ECO:0000313" key="1">
    <source>
        <dbReference type="EMBL" id="RNA68713.1"/>
    </source>
</evidence>
<reference evidence="1 2" key="1">
    <citation type="submission" date="2018-10" db="EMBL/GenBank/DDBJ databases">
        <title>Bacillus Keqinensis sp. nov., a moderately halophilic bacterium isolated from a saline-alkaline lake.</title>
        <authorList>
            <person name="Wang H."/>
        </authorList>
    </citation>
    <scope>NUCLEOTIDE SEQUENCE [LARGE SCALE GENOMIC DNA]</scope>
    <source>
        <strain evidence="1 2">KQ-3</strain>
    </source>
</reference>
<evidence type="ECO:0000313" key="2">
    <source>
        <dbReference type="Proteomes" id="UP000278746"/>
    </source>
</evidence>
<protein>
    <submittedName>
        <fullName evidence="1">Uncharacterized protein</fullName>
    </submittedName>
</protein>
<keyword evidence="2" id="KW-1185">Reference proteome</keyword>
<dbReference type="EMBL" id="RHIB01000001">
    <property type="protein sequence ID" value="RNA68713.1"/>
    <property type="molecule type" value="Genomic_DNA"/>
</dbReference>
<comment type="caution">
    <text evidence="1">The sequence shown here is derived from an EMBL/GenBank/DDBJ whole genome shotgun (WGS) entry which is preliminary data.</text>
</comment>
<organism evidence="1 2">
    <name type="scientific">Alteribacter keqinensis</name>
    <dbReference type="NCBI Taxonomy" id="2483800"/>
    <lineage>
        <taxon>Bacteria</taxon>
        <taxon>Bacillati</taxon>
        <taxon>Bacillota</taxon>
        <taxon>Bacilli</taxon>
        <taxon>Bacillales</taxon>
        <taxon>Bacillaceae</taxon>
        <taxon>Alteribacter</taxon>
    </lineage>
</organism>
<gene>
    <name evidence="1" type="ORF">EBO34_01725</name>
</gene>
<accession>A0A3M7TTD8</accession>
<dbReference type="AlphaFoldDB" id="A0A3M7TTD8"/>
<dbReference type="Proteomes" id="UP000278746">
    <property type="component" value="Unassembled WGS sequence"/>
</dbReference>
<sequence>MFLFISFLLFFTHHGEKMKIGILWQYWQASSGFVLRGFVQPPQQQESRALRLHDFFCKSNYISGNRVLKTGLMLMKLG</sequence>